<dbReference type="PROSITE" id="PS00062">
    <property type="entry name" value="ALDOKETO_REDUCTASE_2"/>
    <property type="match status" value="1"/>
</dbReference>
<keyword evidence="2" id="KW-0521">NADP</keyword>
<keyword evidence="10" id="KW-1185">Reference proteome</keyword>
<dbReference type="Proteomes" id="UP000444185">
    <property type="component" value="Unassembled WGS sequence"/>
</dbReference>
<keyword evidence="3" id="KW-0560">Oxidoreductase</keyword>
<name>A0A844XZM9_9SPHN</name>
<organism evidence="9 10">
    <name type="scientific">Qipengyuania gaetbuli</name>
    <dbReference type="NCBI Taxonomy" id="266952"/>
    <lineage>
        <taxon>Bacteria</taxon>
        <taxon>Pseudomonadati</taxon>
        <taxon>Pseudomonadota</taxon>
        <taxon>Alphaproteobacteria</taxon>
        <taxon>Sphingomonadales</taxon>
        <taxon>Erythrobacteraceae</taxon>
        <taxon>Qipengyuania</taxon>
    </lineage>
</organism>
<comment type="similarity">
    <text evidence="1">Belongs to the aldo/keto reductase family.</text>
</comment>
<dbReference type="AlphaFoldDB" id="A0A844XZM9"/>
<evidence type="ECO:0000256" key="4">
    <source>
        <dbReference type="ARBA" id="ARBA00049445"/>
    </source>
</evidence>
<evidence type="ECO:0000256" key="6">
    <source>
        <dbReference type="PIRSR" id="PIRSR000097-2"/>
    </source>
</evidence>
<dbReference type="PIRSF" id="PIRSF000097">
    <property type="entry name" value="AKR"/>
    <property type="match status" value="1"/>
</dbReference>
<dbReference type="InterPro" id="IPR020471">
    <property type="entry name" value="AKR"/>
</dbReference>
<dbReference type="InterPro" id="IPR018170">
    <property type="entry name" value="Aldo/ket_reductase_CS"/>
</dbReference>
<evidence type="ECO:0000313" key="9">
    <source>
        <dbReference type="EMBL" id="MXO51271.1"/>
    </source>
</evidence>
<dbReference type="Pfam" id="PF00248">
    <property type="entry name" value="Aldo_ket_red"/>
    <property type="match status" value="1"/>
</dbReference>
<proteinExistence type="inferred from homology"/>
<feature type="binding site" evidence="6">
    <location>
        <position position="105"/>
    </location>
    <ligand>
        <name>substrate</name>
    </ligand>
</feature>
<dbReference type="RefSeq" id="WP_160607893.1">
    <property type="nucleotide sequence ID" value="NZ_WTYF01000004.1"/>
</dbReference>
<dbReference type="EMBL" id="WTYF01000004">
    <property type="protein sequence ID" value="MXO51271.1"/>
    <property type="molecule type" value="Genomic_DNA"/>
</dbReference>
<reference evidence="9 10" key="1">
    <citation type="submission" date="2019-12" db="EMBL/GenBank/DDBJ databases">
        <title>Genomic-based taxomic classification of the family Erythrobacteraceae.</title>
        <authorList>
            <person name="Xu L."/>
        </authorList>
    </citation>
    <scope>NUCLEOTIDE SEQUENCE [LARGE SCALE GENOMIC DNA]</scope>
    <source>
        <strain evidence="9 10">DSM 16225</strain>
    </source>
</reference>
<evidence type="ECO:0000256" key="7">
    <source>
        <dbReference type="PIRSR" id="PIRSR000097-3"/>
    </source>
</evidence>
<comment type="catalytic activity">
    <reaction evidence="4">
        <text>hydroxyacetone + NADP(+) = methylglyoxal + NADPH + H(+)</text>
        <dbReference type="Rhea" id="RHEA:27986"/>
        <dbReference type="ChEBI" id="CHEBI:15378"/>
        <dbReference type="ChEBI" id="CHEBI:17158"/>
        <dbReference type="ChEBI" id="CHEBI:27957"/>
        <dbReference type="ChEBI" id="CHEBI:57783"/>
        <dbReference type="ChEBI" id="CHEBI:58349"/>
    </reaction>
</comment>
<dbReference type="PANTHER" id="PTHR43827">
    <property type="entry name" value="2,5-DIKETO-D-GLUCONIC ACID REDUCTASE"/>
    <property type="match status" value="1"/>
</dbReference>
<dbReference type="InterPro" id="IPR023210">
    <property type="entry name" value="NADP_OxRdtase_dom"/>
</dbReference>
<accession>A0A844XZM9</accession>
<dbReference type="PANTHER" id="PTHR43827:SF3">
    <property type="entry name" value="NADP-DEPENDENT OXIDOREDUCTASE DOMAIN-CONTAINING PROTEIN"/>
    <property type="match status" value="1"/>
</dbReference>
<evidence type="ECO:0000256" key="3">
    <source>
        <dbReference type="ARBA" id="ARBA00023002"/>
    </source>
</evidence>
<feature type="domain" description="NADP-dependent oxidoreductase" evidence="8">
    <location>
        <begin position="17"/>
        <end position="257"/>
    </location>
</feature>
<feature type="active site" description="Proton donor" evidence="5">
    <location>
        <position position="51"/>
    </location>
</feature>
<dbReference type="OrthoDB" id="9804790at2"/>
<feature type="site" description="Lowers pKa of active site Tyr" evidence="7">
    <location>
        <position position="72"/>
    </location>
</feature>
<sequence length="271" mass="30445">MTDYPTLNLNDGRQIPRLGFGTWQIPEDEAAKAVSTAIDVGYWLIDTAAIYENERGVGEGVGEWSDIFLQTKVWNESQGYERAKRAAEKCLERLGRDHVDMLLIHWPCPEKDLFVDTWRAFIELREEGLAKSIGVSNFREQDLRRLVDETGVVPALNQVELHPSFQQRSLRKVHEELGIVTQSWSPLGQGKGLEDETIAAIAEETGQPASAVIIRWHIQHGFSTIPKASSRDHIEANFKALSFTLSDEQMARIDALDSEDGRMGPDPSDFG</sequence>
<dbReference type="Gene3D" id="3.20.20.100">
    <property type="entry name" value="NADP-dependent oxidoreductase domain"/>
    <property type="match status" value="1"/>
</dbReference>
<evidence type="ECO:0000256" key="5">
    <source>
        <dbReference type="PIRSR" id="PIRSR000097-1"/>
    </source>
</evidence>
<gene>
    <name evidence="9" type="ORF">GRI42_08130</name>
</gene>
<comment type="caution">
    <text evidence="9">The sequence shown here is derived from an EMBL/GenBank/DDBJ whole genome shotgun (WGS) entry which is preliminary data.</text>
</comment>
<evidence type="ECO:0000256" key="1">
    <source>
        <dbReference type="ARBA" id="ARBA00007905"/>
    </source>
</evidence>
<dbReference type="FunFam" id="3.20.20.100:FF:000002">
    <property type="entry name" value="2,5-diketo-D-gluconic acid reductase A"/>
    <property type="match status" value="1"/>
</dbReference>
<dbReference type="InterPro" id="IPR036812">
    <property type="entry name" value="NAD(P)_OxRdtase_dom_sf"/>
</dbReference>
<dbReference type="PRINTS" id="PR00069">
    <property type="entry name" value="ALDKETRDTASE"/>
</dbReference>
<dbReference type="GO" id="GO:0016616">
    <property type="term" value="F:oxidoreductase activity, acting on the CH-OH group of donors, NAD or NADP as acceptor"/>
    <property type="evidence" value="ECO:0007669"/>
    <property type="project" value="UniProtKB-ARBA"/>
</dbReference>
<evidence type="ECO:0000259" key="8">
    <source>
        <dbReference type="Pfam" id="PF00248"/>
    </source>
</evidence>
<evidence type="ECO:0000313" key="10">
    <source>
        <dbReference type="Proteomes" id="UP000444185"/>
    </source>
</evidence>
<evidence type="ECO:0000256" key="2">
    <source>
        <dbReference type="ARBA" id="ARBA00022857"/>
    </source>
</evidence>
<dbReference type="SUPFAM" id="SSF51430">
    <property type="entry name" value="NAD(P)-linked oxidoreductase"/>
    <property type="match status" value="1"/>
</dbReference>
<protein>
    <submittedName>
        <fullName evidence="9">Aldo/keto reductase</fullName>
    </submittedName>
</protein>